<proteinExistence type="predicted"/>
<reference evidence="1" key="1">
    <citation type="journal article" date="2021" name="Mol. Ecol. Resour.">
        <title>Apolygus lucorum genome provides insights into omnivorousness and mesophyll feeding.</title>
        <authorList>
            <person name="Liu Y."/>
            <person name="Liu H."/>
            <person name="Wang H."/>
            <person name="Huang T."/>
            <person name="Liu B."/>
            <person name="Yang B."/>
            <person name="Yin L."/>
            <person name="Li B."/>
            <person name="Zhang Y."/>
            <person name="Zhang S."/>
            <person name="Jiang F."/>
            <person name="Zhang X."/>
            <person name="Ren Y."/>
            <person name="Wang B."/>
            <person name="Wang S."/>
            <person name="Lu Y."/>
            <person name="Wu K."/>
            <person name="Fan W."/>
            <person name="Wang G."/>
        </authorList>
    </citation>
    <scope>NUCLEOTIDE SEQUENCE</scope>
    <source>
        <strain evidence="1">12Hb</strain>
    </source>
</reference>
<organism evidence="1 2">
    <name type="scientific">Apolygus lucorum</name>
    <name type="common">Small green plant bug</name>
    <name type="synonym">Lygocoris lucorum</name>
    <dbReference type="NCBI Taxonomy" id="248454"/>
    <lineage>
        <taxon>Eukaryota</taxon>
        <taxon>Metazoa</taxon>
        <taxon>Ecdysozoa</taxon>
        <taxon>Arthropoda</taxon>
        <taxon>Hexapoda</taxon>
        <taxon>Insecta</taxon>
        <taxon>Pterygota</taxon>
        <taxon>Neoptera</taxon>
        <taxon>Paraneoptera</taxon>
        <taxon>Hemiptera</taxon>
        <taxon>Heteroptera</taxon>
        <taxon>Panheteroptera</taxon>
        <taxon>Cimicomorpha</taxon>
        <taxon>Miridae</taxon>
        <taxon>Mirini</taxon>
        <taxon>Apolygus</taxon>
    </lineage>
</organism>
<accession>A0A8S9WQZ1</accession>
<keyword evidence="2" id="KW-1185">Reference proteome</keyword>
<dbReference type="EMBL" id="WIXP02000016">
    <property type="protein sequence ID" value="KAF6198644.1"/>
    <property type="molecule type" value="Genomic_DNA"/>
</dbReference>
<evidence type="ECO:0000313" key="1">
    <source>
        <dbReference type="EMBL" id="KAF6198644.1"/>
    </source>
</evidence>
<evidence type="ECO:0000313" key="2">
    <source>
        <dbReference type="Proteomes" id="UP000466442"/>
    </source>
</evidence>
<dbReference type="AlphaFoldDB" id="A0A8S9WQZ1"/>
<sequence length="251" mass="28094">MVGVSRTFAVLLVLAVIELLAYNGNIVQLMVKRANAELRQVDMMMIQMRKLSAPPPAMGYWYSRWMQRPSPVLNQQVLASIYDDSANLMSDLAILQARDKKMVKSTSSVVLVFSFVFYVCVSSQNADLAVAEDELLRLDELMFIIRMLSSNDKETGHPSWVIDEIASGILANLAVLQVRLISQRNGPQGELIDKTLSRIEEKSYQLKTMLIQLQQDKNTEVTYFPKEAAIIPGAMGGYQSKPDPSLLQSFG</sequence>
<protein>
    <submittedName>
        <fullName evidence="1">Uncharacterized protein</fullName>
    </submittedName>
</protein>
<comment type="caution">
    <text evidence="1">The sequence shown here is derived from an EMBL/GenBank/DDBJ whole genome shotgun (WGS) entry which is preliminary data.</text>
</comment>
<dbReference type="Proteomes" id="UP000466442">
    <property type="component" value="Linkage Group LG16"/>
</dbReference>
<gene>
    <name evidence="1" type="ORF">GE061_008396</name>
</gene>
<name>A0A8S9WQZ1_APOLU</name>